<feature type="repeat" description="ANK" evidence="1">
    <location>
        <begin position="720"/>
        <end position="752"/>
    </location>
</feature>
<dbReference type="SUPFAM" id="SSF48403">
    <property type="entry name" value="Ankyrin repeat"/>
    <property type="match status" value="1"/>
</dbReference>
<protein>
    <submittedName>
        <fullName evidence="3">Uncharacterized protein</fullName>
    </submittedName>
</protein>
<feature type="region of interest" description="Disordered" evidence="2">
    <location>
        <begin position="1"/>
        <end position="24"/>
    </location>
</feature>
<organism evidence="3 4">
    <name type="scientific">Trichogramma brassicae</name>
    <dbReference type="NCBI Taxonomy" id="86971"/>
    <lineage>
        <taxon>Eukaryota</taxon>
        <taxon>Metazoa</taxon>
        <taxon>Ecdysozoa</taxon>
        <taxon>Arthropoda</taxon>
        <taxon>Hexapoda</taxon>
        <taxon>Insecta</taxon>
        <taxon>Pterygota</taxon>
        <taxon>Neoptera</taxon>
        <taxon>Endopterygota</taxon>
        <taxon>Hymenoptera</taxon>
        <taxon>Apocrita</taxon>
        <taxon>Proctotrupomorpha</taxon>
        <taxon>Chalcidoidea</taxon>
        <taxon>Trichogrammatidae</taxon>
        <taxon>Trichogramma</taxon>
    </lineage>
</organism>
<dbReference type="PANTHER" id="PTHR24118">
    <property type="entry name" value="POTE ANKYRIN DOMAIN"/>
    <property type="match status" value="1"/>
</dbReference>
<evidence type="ECO:0000313" key="4">
    <source>
        <dbReference type="Proteomes" id="UP000479190"/>
    </source>
</evidence>
<proteinExistence type="predicted"/>
<feature type="compositionally biased region" description="Acidic residues" evidence="2">
    <location>
        <begin position="389"/>
        <end position="412"/>
    </location>
</feature>
<feature type="repeat" description="ANK" evidence="1">
    <location>
        <begin position="645"/>
        <end position="678"/>
    </location>
</feature>
<feature type="compositionally biased region" description="Basic and acidic residues" evidence="2">
    <location>
        <begin position="46"/>
        <end position="57"/>
    </location>
</feature>
<feature type="region of interest" description="Disordered" evidence="2">
    <location>
        <begin position="38"/>
        <end position="57"/>
    </location>
</feature>
<keyword evidence="1" id="KW-0040">ANK repeat</keyword>
<dbReference type="EMBL" id="CADCXV010001128">
    <property type="protein sequence ID" value="CAB0041782.1"/>
    <property type="molecule type" value="Genomic_DNA"/>
</dbReference>
<name>A0A6H5J0K0_9HYME</name>
<feature type="region of interest" description="Disordered" evidence="2">
    <location>
        <begin position="348"/>
        <end position="471"/>
    </location>
</feature>
<reference evidence="3 4" key="1">
    <citation type="submission" date="2020-02" db="EMBL/GenBank/DDBJ databases">
        <authorList>
            <person name="Ferguson B K."/>
        </authorList>
    </citation>
    <scope>NUCLEOTIDE SEQUENCE [LARGE SCALE GENOMIC DNA]</scope>
</reference>
<dbReference type="AlphaFoldDB" id="A0A6H5J0K0"/>
<dbReference type="PROSITE" id="PS50088">
    <property type="entry name" value="ANK_REPEAT"/>
    <property type="match status" value="5"/>
</dbReference>
<feature type="compositionally biased region" description="Basic and acidic residues" evidence="2">
    <location>
        <begin position="108"/>
        <end position="121"/>
    </location>
</feature>
<accession>A0A6H5J0K0</accession>
<dbReference type="InterPro" id="IPR002110">
    <property type="entry name" value="Ankyrin_rpt"/>
</dbReference>
<dbReference type="PANTHER" id="PTHR24118:SF100">
    <property type="entry name" value="FYVE-TYPE DOMAIN-CONTAINING PROTEIN"/>
    <property type="match status" value="1"/>
</dbReference>
<evidence type="ECO:0000313" key="3">
    <source>
        <dbReference type="EMBL" id="CAB0041782.1"/>
    </source>
</evidence>
<feature type="repeat" description="ANK" evidence="1">
    <location>
        <begin position="868"/>
        <end position="896"/>
    </location>
</feature>
<sequence>MKKKKKNVTLRQERKRSLTSYKNQRKSCIDISMIRRTGAARHRSVKAMDEEQREEERPPHIFLKWQPQFAQHHTRIRSCANLTPRYQKMRLMHRKRGRQVKRANIASAKERQHAPRPRSEAKPTNPFDTEACRLRKPVGTTRLRTLRASAAIARGARPQSFQITFSNSFVTQKLALNITQTKKTMIENSHAHCGRAPRAIAALARSVRRRVHSYEKLRHYFIRKNYAFLSSSARIYISEEKQTNSVLFILVARAPRDCRSRLDFYWQSRSQDSVWRKRRTLCRRAAVAPRYSVGSQRSAAVLLCRASPKNSDCGTWVRSRNRVSTTAGEYLFVDHAAIKSLSLSASPFSRPVRRKPTRTFNESDEANLIDEDRESEETYESVQDHDSNDSVEDDESDEANLIDEDRESEETYESVQDHDSNDSVEDDESDEANLIDEDRESEETYGSVEDDESDEGDEGNYGDEYDSDEVDRLDEKKLEKIESMLSKVDWKIEKERVKFIEDLCPLLRNWNSQLPDLRDIFQKQKIECLFTDSLTCMRQGLNGYELGQRFIKFLAGTGYKDEPDVDEDGKPLVYRTTPVHHAARNEFYNLVVINDLFEVYDRFDVNYIDDLGLTHFHVACNHGRNDIVEKFLEFGQDPNFLVQETGDSPLHLAMFSAAKKKMIELLLRNGANPNLANKDGLTPLHVICDEYGSDGDCAKMLFELSNEKYHPVQFDAQNKLGDTPLHLALRHGNRKMVELLLRNGASPNVANINGSTPLHIICKTDDDVILAEMLFEISDDKHPPVQVDAQDKSGNSPLHLVMDSGYKKLLEFLLKKGADSNMTNLDGFTPLHIISKRLIMFDDNFLELFIKINNEIQHTVQVDAKDKLGRTPLQWAVVNRLPNAVDVLLDHGADLSSFVFPTESHFDEHLNKYFNKFKIVENELKLKITSDTLITVERLEKGGYELDRCDALTIMIFFINHGLFQKSAVLDEYWDVDKKFSIKAKKIMITPSLSLLDLIQLQPKETEDVVTNMNYFKFACNNELWDLFEEFGMACLVHICEKVSRRFFRRWALDSFLELTRYQMPVLCCNIIIDQLMNEDLCHICLVVTDQSSRR</sequence>
<evidence type="ECO:0000256" key="2">
    <source>
        <dbReference type="SAM" id="MobiDB-lite"/>
    </source>
</evidence>
<dbReference type="OrthoDB" id="445896at2759"/>
<feature type="repeat" description="ANK" evidence="1">
    <location>
        <begin position="611"/>
        <end position="643"/>
    </location>
</feature>
<dbReference type="SMART" id="SM00248">
    <property type="entry name" value="ANK"/>
    <property type="match status" value="9"/>
</dbReference>
<feature type="repeat" description="ANK" evidence="1">
    <location>
        <begin position="793"/>
        <end position="825"/>
    </location>
</feature>
<dbReference type="PRINTS" id="PR01415">
    <property type="entry name" value="ANKYRIN"/>
</dbReference>
<dbReference type="PROSITE" id="PS50297">
    <property type="entry name" value="ANK_REP_REGION"/>
    <property type="match status" value="5"/>
</dbReference>
<dbReference type="Pfam" id="PF12796">
    <property type="entry name" value="Ank_2"/>
    <property type="match status" value="2"/>
</dbReference>
<dbReference type="Gene3D" id="1.25.40.20">
    <property type="entry name" value="Ankyrin repeat-containing domain"/>
    <property type="match status" value="3"/>
</dbReference>
<feature type="compositionally biased region" description="Acidic residues" evidence="2">
    <location>
        <begin position="422"/>
        <end position="471"/>
    </location>
</feature>
<feature type="compositionally biased region" description="Acidic residues" evidence="2">
    <location>
        <begin position="362"/>
        <end position="379"/>
    </location>
</feature>
<evidence type="ECO:0000256" key="1">
    <source>
        <dbReference type="PROSITE-ProRule" id="PRU00023"/>
    </source>
</evidence>
<dbReference type="Proteomes" id="UP000479190">
    <property type="component" value="Unassembled WGS sequence"/>
</dbReference>
<feature type="region of interest" description="Disordered" evidence="2">
    <location>
        <begin position="93"/>
        <end position="130"/>
    </location>
</feature>
<gene>
    <name evidence="3" type="ORF">TBRA_LOCUS13438</name>
</gene>
<dbReference type="InterPro" id="IPR036770">
    <property type="entry name" value="Ankyrin_rpt-contain_sf"/>
</dbReference>
<keyword evidence="4" id="KW-1185">Reference proteome</keyword>